<dbReference type="RefSeq" id="WP_139199120.1">
    <property type="nucleotide sequence ID" value="NZ_FNDS01000014.1"/>
</dbReference>
<name>A0A1G8M7X8_9PSED</name>
<reference evidence="2" key="1">
    <citation type="submission" date="2016-10" db="EMBL/GenBank/DDBJ databases">
        <authorList>
            <person name="Varghese N."/>
            <person name="Submissions S."/>
        </authorList>
    </citation>
    <scope>NUCLEOTIDE SEQUENCE [LARGE SCALE GENOMIC DNA]</scope>
    <source>
        <strain evidence="2">CCM 7469</strain>
    </source>
</reference>
<evidence type="ECO:0000313" key="1">
    <source>
        <dbReference type="EMBL" id="SDI63995.1"/>
    </source>
</evidence>
<proteinExistence type="predicted"/>
<accession>A0A1G8M7X8</accession>
<dbReference type="Proteomes" id="UP000199636">
    <property type="component" value="Unassembled WGS sequence"/>
</dbReference>
<dbReference type="EMBL" id="FNDS01000014">
    <property type="protein sequence ID" value="SDI63995.1"/>
    <property type="molecule type" value="Genomic_DNA"/>
</dbReference>
<dbReference type="STRING" id="428992.SAMN05216272_1142"/>
<protein>
    <submittedName>
        <fullName evidence="1">Uncharacterized protein</fullName>
    </submittedName>
</protein>
<sequence length="233" mass="25716">MRLFILMVAVFMAVLGGRVAAEEVRRGSEPGSIVYSGKAYLDVVGSKDGFYRRLTSINGTPALFSGGRDLLYFSLKLSGGMLLVDCAYIESRNEYNGVRVSAGVCGLERPLDSEYNDIIYEYSDRWMGGVFSFGTDRVIKDKKPTSFLLGEIGGVSVYNRYSTVGDLESATPETYVKSDGGCYSFGKAEVFLIFMKGDELSPHYLDVRLSADPIELKRLKENDLMKLAVGKCM</sequence>
<evidence type="ECO:0000313" key="2">
    <source>
        <dbReference type="Proteomes" id="UP000199636"/>
    </source>
</evidence>
<keyword evidence="2" id="KW-1185">Reference proteome</keyword>
<dbReference type="OrthoDB" id="6892136at2"/>
<dbReference type="AlphaFoldDB" id="A0A1G8M7X8"/>
<gene>
    <name evidence="1" type="ORF">SAMN05216272_1142</name>
</gene>
<organism evidence="1 2">
    <name type="scientific">Pseudomonas panipatensis</name>
    <dbReference type="NCBI Taxonomy" id="428992"/>
    <lineage>
        <taxon>Bacteria</taxon>
        <taxon>Pseudomonadati</taxon>
        <taxon>Pseudomonadota</taxon>
        <taxon>Gammaproteobacteria</taxon>
        <taxon>Pseudomonadales</taxon>
        <taxon>Pseudomonadaceae</taxon>
        <taxon>Pseudomonas</taxon>
    </lineage>
</organism>